<keyword evidence="1" id="KW-1133">Transmembrane helix</keyword>
<name>A0A2D4EVE3_MICCO</name>
<keyword evidence="1" id="KW-0812">Transmembrane</keyword>
<keyword evidence="1" id="KW-0472">Membrane</keyword>
<evidence type="ECO:0000256" key="1">
    <source>
        <dbReference type="SAM" id="Phobius"/>
    </source>
</evidence>
<evidence type="ECO:0000313" key="2">
    <source>
        <dbReference type="EMBL" id="LAA39211.1"/>
    </source>
</evidence>
<accession>A0A2D4EVE3</accession>
<protein>
    <submittedName>
        <fullName evidence="2">Uncharacterized protein</fullName>
    </submittedName>
</protein>
<organism evidence="2">
    <name type="scientific">Micrurus corallinus</name>
    <name type="common">Brazilian coral snake</name>
    <dbReference type="NCBI Taxonomy" id="54390"/>
    <lineage>
        <taxon>Eukaryota</taxon>
        <taxon>Metazoa</taxon>
        <taxon>Chordata</taxon>
        <taxon>Craniata</taxon>
        <taxon>Vertebrata</taxon>
        <taxon>Euteleostomi</taxon>
        <taxon>Lepidosauria</taxon>
        <taxon>Squamata</taxon>
        <taxon>Bifurcata</taxon>
        <taxon>Unidentata</taxon>
        <taxon>Episquamata</taxon>
        <taxon>Toxicofera</taxon>
        <taxon>Serpentes</taxon>
        <taxon>Colubroidea</taxon>
        <taxon>Elapidae</taxon>
        <taxon>Elapinae</taxon>
        <taxon>Micrurus</taxon>
    </lineage>
</organism>
<dbReference type="EMBL" id="IACJ01022495">
    <property type="protein sequence ID" value="LAA39211.1"/>
    <property type="molecule type" value="Transcribed_RNA"/>
</dbReference>
<reference evidence="2" key="1">
    <citation type="submission" date="2017-07" db="EMBL/GenBank/DDBJ databases">
        <authorList>
            <person name="Mikheyev A."/>
            <person name="Grau M."/>
        </authorList>
    </citation>
    <scope>NUCLEOTIDE SEQUENCE</scope>
    <source>
        <tissue evidence="2">Venom_gland</tissue>
    </source>
</reference>
<proteinExistence type="predicted"/>
<reference evidence="2" key="2">
    <citation type="submission" date="2017-11" db="EMBL/GenBank/DDBJ databases">
        <title>Coralsnake Venomics: Analyses of Venom Gland Transcriptomes and Proteomes of Six Brazilian Taxa.</title>
        <authorList>
            <person name="Aird S.D."/>
            <person name="Jorge da Silva N."/>
            <person name="Qiu L."/>
            <person name="Villar-Briones A."/>
            <person name="Aparecida-Saddi V."/>
            <person name="Campos-Telles M.P."/>
            <person name="Grau M."/>
            <person name="Mikheyev A.S."/>
        </authorList>
    </citation>
    <scope>NUCLEOTIDE SEQUENCE</scope>
    <source>
        <tissue evidence="2">Venom_gland</tissue>
    </source>
</reference>
<feature type="transmembrane region" description="Helical" evidence="1">
    <location>
        <begin position="68"/>
        <end position="88"/>
    </location>
</feature>
<dbReference type="AlphaFoldDB" id="A0A2D4EVE3"/>
<sequence length="114" mass="13603">MFIKYQEKGDYMVKGKLVQWELHLFTLRLSHNSIPELISSQILLEQEKVILSLSHQQILFPEVLLKHIVGSVLKLYWILVSEIFYPFVWRKKRTTHNLYFLGMYATHLTIQSNL</sequence>